<dbReference type="OrthoDB" id="3313at2157"/>
<sequence length="277" mass="29698">MNNLAVKELYSEKHTQLPSVNSLLKISLGLILFTMISTALVYAETMPVDIDGTSYDVEYSVTGMTVSGIEADTEFISLILTVDVTESNGSLDITLDRTFFDSTYEGVDEDFFILADDDEANFSETTTLTQRILNIDVPSGTQTIEIIGSVFGQTLEETPVEETPVEETPVEETPVEETPVEETPVEETPVEETPVEETPKTQCGPGTILKDGACVLDERCGPGTILKDGACVLDPTSQSSSSSGKGMGKEAIMGFVVAFLGAGIVAVVFGIIARSQR</sequence>
<evidence type="ECO:0000313" key="4">
    <source>
        <dbReference type="Proteomes" id="UP000509441"/>
    </source>
</evidence>
<keyword evidence="4" id="KW-1185">Reference proteome</keyword>
<evidence type="ECO:0000256" key="2">
    <source>
        <dbReference type="SAM" id="Phobius"/>
    </source>
</evidence>
<dbReference type="PANTHER" id="PTHR36135:SF1">
    <property type="entry name" value="FIBROUS SHEATH CABYR-BINDING PROTEIN"/>
    <property type="match status" value="1"/>
</dbReference>
<accession>A0A7D5M726</accession>
<dbReference type="InterPro" id="IPR043375">
    <property type="entry name" value="FSCB"/>
</dbReference>
<dbReference type="PANTHER" id="PTHR36135">
    <property type="entry name" value="FIBROUS SHEATH CABYR-BINDING PROTEIN"/>
    <property type="match status" value="1"/>
</dbReference>
<feature type="transmembrane region" description="Helical" evidence="2">
    <location>
        <begin position="251"/>
        <end position="273"/>
    </location>
</feature>
<dbReference type="AlphaFoldDB" id="A0A7D5M726"/>
<dbReference type="GO" id="GO:0033234">
    <property type="term" value="P:negative regulation of protein sumoylation"/>
    <property type="evidence" value="ECO:0007669"/>
    <property type="project" value="InterPro"/>
</dbReference>
<keyword evidence="2" id="KW-0812">Transmembrane</keyword>
<dbReference type="Proteomes" id="UP000509441">
    <property type="component" value="Chromosome"/>
</dbReference>
<dbReference type="EMBL" id="CP026994">
    <property type="protein sequence ID" value="QLH05069.1"/>
    <property type="molecule type" value="Genomic_DNA"/>
</dbReference>
<name>A0A7D5M726_9ARCH</name>
<proteinExistence type="predicted"/>
<keyword evidence="2" id="KW-0472">Membrane</keyword>
<reference evidence="3 4" key="1">
    <citation type="submission" date="2018-02" db="EMBL/GenBank/DDBJ databases">
        <title>Complete genome of Nitrosopumilus oxyclinae HCE1.</title>
        <authorList>
            <person name="Qin W."/>
            <person name="Zheng Y."/>
            <person name="Stahl D.A."/>
        </authorList>
    </citation>
    <scope>NUCLEOTIDE SEQUENCE [LARGE SCALE GENOMIC DNA]</scope>
    <source>
        <strain evidence="3 4">HCE1</strain>
    </source>
</reference>
<keyword evidence="2" id="KW-1133">Transmembrane helix</keyword>
<feature type="transmembrane region" description="Helical" evidence="2">
    <location>
        <begin position="23"/>
        <end position="43"/>
    </location>
</feature>
<feature type="compositionally biased region" description="Acidic residues" evidence="1">
    <location>
        <begin position="158"/>
        <end position="195"/>
    </location>
</feature>
<evidence type="ECO:0000256" key="1">
    <source>
        <dbReference type="SAM" id="MobiDB-lite"/>
    </source>
</evidence>
<feature type="region of interest" description="Disordered" evidence="1">
    <location>
        <begin position="158"/>
        <end position="204"/>
    </location>
</feature>
<protein>
    <submittedName>
        <fullName evidence="3">Uncharacterized protein</fullName>
    </submittedName>
</protein>
<dbReference type="GO" id="GO:0005509">
    <property type="term" value="F:calcium ion binding"/>
    <property type="evidence" value="ECO:0007669"/>
    <property type="project" value="InterPro"/>
</dbReference>
<gene>
    <name evidence="3" type="ORF">C5F49_06860</name>
</gene>
<evidence type="ECO:0000313" key="3">
    <source>
        <dbReference type="EMBL" id="QLH05069.1"/>
    </source>
</evidence>
<organism evidence="3 4">
    <name type="scientific">Nitrosopumilus oxyclinae</name>
    <dbReference type="NCBI Taxonomy" id="1959104"/>
    <lineage>
        <taxon>Archaea</taxon>
        <taxon>Nitrososphaerota</taxon>
        <taxon>Nitrososphaeria</taxon>
        <taxon>Nitrosopumilales</taxon>
        <taxon>Nitrosopumilaceae</taxon>
        <taxon>Nitrosopumilus</taxon>
    </lineage>
</organism>
<dbReference type="KEGG" id="nox:C5F49_06860"/>